<protein>
    <submittedName>
        <fullName evidence="2">Uncharacterized protein</fullName>
    </submittedName>
</protein>
<evidence type="ECO:0000313" key="3">
    <source>
        <dbReference type="Proteomes" id="UP001190700"/>
    </source>
</evidence>
<dbReference type="AlphaFoldDB" id="A0AAE0BIJ0"/>
<comment type="caution">
    <text evidence="2">The sequence shown here is derived from an EMBL/GenBank/DDBJ whole genome shotgun (WGS) entry which is preliminary data.</text>
</comment>
<keyword evidence="3" id="KW-1185">Reference proteome</keyword>
<name>A0AAE0BIJ0_9CHLO</name>
<dbReference type="EMBL" id="LGRX02034976">
    <property type="protein sequence ID" value="KAK3236553.1"/>
    <property type="molecule type" value="Genomic_DNA"/>
</dbReference>
<evidence type="ECO:0000313" key="2">
    <source>
        <dbReference type="EMBL" id="KAK3236553.1"/>
    </source>
</evidence>
<proteinExistence type="predicted"/>
<sequence length="219" mass="25703">MQSVFEDAVTPGQQSNKIGHLFHTVPYYKLVHELRTEVKRQKGKLHSERLRRLVIAHRWARHQNAVEACLPKIMERWSGSITAICFQRWETMAESSRRQKARVFELMQRKCLLRPSLRKMFTEWMHMAQKIKLYDKAVFHEDRAKKLNVENISIKKESKGTQGQLEALQGELRVLRMKYDKVLADNEMLKSKGAPSSPCFTPRTARRCSLRPGRRETAE</sequence>
<feature type="region of interest" description="Disordered" evidence="1">
    <location>
        <begin position="190"/>
        <end position="219"/>
    </location>
</feature>
<gene>
    <name evidence="2" type="ORF">CYMTET_53311</name>
</gene>
<evidence type="ECO:0000256" key="1">
    <source>
        <dbReference type="SAM" id="MobiDB-lite"/>
    </source>
</evidence>
<dbReference type="Proteomes" id="UP001190700">
    <property type="component" value="Unassembled WGS sequence"/>
</dbReference>
<accession>A0AAE0BIJ0</accession>
<organism evidence="2 3">
    <name type="scientific">Cymbomonas tetramitiformis</name>
    <dbReference type="NCBI Taxonomy" id="36881"/>
    <lineage>
        <taxon>Eukaryota</taxon>
        <taxon>Viridiplantae</taxon>
        <taxon>Chlorophyta</taxon>
        <taxon>Pyramimonadophyceae</taxon>
        <taxon>Pyramimonadales</taxon>
        <taxon>Pyramimonadaceae</taxon>
        <taxon>Cymbomonas</taxon>
    </lineage>
</organism>
<reference evidence="2 3" key="1">
    <citation type="journal article" date="2015" name="Genome Biol. Evol.">
        <title>Comparative Genomics of a Bacterivorous Green Alga Reveals Evolutionary Causalities and Consequences of Phago-Mixotrophic Mode of Nutrition.</title>
        <authorList>
            <person name="Burns J.A."/>
            <person name="Paasch A."/>
            <person name="Narechania A."/>
            <person name="Kim E."/>
        </authorList>
    </citation>
    <scope>NUCLEOTIDE SEQUENCE [LARGE SCALE GENOMIC DNA]</scope>
    <source>
        <strain evidence="2 3">PLY_AMNH</strain>
    </source>
</reference>